<dbReference type="InterPro" id="IPR036388">
    <property type="entry name" value="WH-like_DNA-bd_sf"/>
</dbReference>
<dbReference type="RefSeq" id="WP_126381945.1">
    <property type="nucleotide sequence ID" value="NZ_LR134350.1"/>
</dbReference>
<dbReference type="OrthoDB" id="3186544at2"/>
<dbReference type="Pfam" id="PF03551">
    <property type="entry name" value="PadR"/>
    <property type="match status" value="1"/>
</dbReference>
<dbReference type="AlphaFoldDB" id="A0A448HF74"/>
<dbReference type="EMBL" id="LR134350">
    <property type="protein sequence ID" value="VEG26924.1"/>
    <property type="molecule type" value="Genomic_DNA"/>
</dbReference>
<dbReference type="PANTHER" id="PTHR43252">
    <property type="entry name" value="TRANSCRIPTIONAL REGULATOR YQJI"/>
    <property type="match status" value="1"/>
</dbReference>
<dbReference type="InterPro" id="IPR005149">
    <property type="entry name" value="Tscrpt_reg_PadR_N"/>
</dbReference>
<dbReference type="Pfam" id="PF10400">
    <property type="entry name" value="Vir_act_alpha_C"/>
    <property type="match status" value="1"/>
</dbReference>
<keyword evidence="4" id="KW-1185">Reference proteome</keyword>
<reference evidence="3 4" key="1">
    <citation type="submission" date="2018-12" db="EMBL/GenBank/DDBJ databases">
        <authorList>
            <consortium name="Pathogen Informatics"/>
        </authorList>
    </citation>
    <scope>NUCLEOTIDE SEQUENCE [LARGE SCALE GENOMIC DNA]</scope>
    <source>
        <strain evidence="3 4">NCTC11636</strain>
    </source>
</reference>
<evidence type="ECO:0000313" key="4">
    <source>
        <dbReference type="Proteomes" id="UP000266895"/>
    </source>
</evidence>
<dbReference type="InterPro" id="IPR036390">
    <property type="entry name" value="WH_DNA-bd_sf"/>
</dbReference>
<feature type="domain" description="Transcription regulator PadR C-terminal" evidence="2">
    <location>
        <begin position="94"/>
        <end position="170"/>
    </location>
</feature>
<dbReference type="KEGG" id="ahw:NCTC11636_00781"/>
<dbReference type="Proteomes" id="UP000266895">
    <property type="component" value="Chromosome"/>
</dbReference>
<organism evidence="3 4">
    <name type="scientific">Actinomyces howellii</name>
    <dbReference type="NCBI Taxonomy" id="52771"/>
    <lineage>
        <taxon>Bacteria</taxon>
        <taxon>Bacillati</taxon>
        <taxon>Actinomycetota</taxon>
        <taxon>Actinomycetes</taxon>
        <taxon>Actinomycetales</taxon>
        <taxon>Actinomycetaceae</taxon>
        <taxon>Actinomyces</taxon>
    </lineage>
</organism>
<dbReference type="Gene3D" id="1.10.10.10">
    <property type="entry name" value="Winged helix-like DNA-binding domain superfamily/Winged helix DNA-binding domain"/>
    <property type="match status" value="1"/>
</dbReference>
<dbReference type="PANTHER" id="PTHR43252:SF2">
    <property type="entry name" value="TRANSCRIPTION REGULATOR, PADR-LIKE FAMILY"/>
    <property type="match status" value="1"/>
</dbReference>
<sequence length="173" mass="19511">MANVILGLLLLRPMSLYDLVRAFGAGVSLFYSASAGSIKRALDDLVARGLVDVDEVRPGTRGRKVHRVNDAGRRAFEAWMRSELTEPDAERAALSRLYFLGLLDASQRQGVVERIRRRMEADLVRLEDLEREIDGVEVPVHLAEVARFQRMTLEWGMAAHRGALSWLDERLTP</sequence>
<accession>A0A448HF74</accession>
<protein>
    <submittedName>
        <fullName evidence="3">Transcriptional regulator PadR-like family</fullName>
    </submittedName>
</protein>
<dbReference type="SUPFAM" id="SSF46785">
    <property type="entry name" value="Winged helix' DNA-binding domain"/>
    <property type="match status" value="1"/>
</dbReference>
<evidence type="ECO:0000259" key="1">
    <source>
        <dbReference type="Pfam" id="PF03551"/>
    </source>
</evidence>
<proteinExistence type="predicted"/>
<evidence type="ECO:0000259" key="2">
    <source>
        <dbReference type="Pfam" id="PF10400"/>
    </source>
</evidence>
<gene>
    <name evidence="3" type="ORF">NCTC11636_00781</name>
</gene>
<name>A0A448HF74_9ACTO</name>
<feature type="domain" description="Transcription regulator PadR N-terminal" evidence="1">
    <location>
        <begin position="5"/>
        <end position="77"/>
    </location>
</feature>
<dbReference type="InterPro" id="IPR018309">
    <property type="entry name" value="Tscrpt_reg_PadR_C"/>
</dbReference>
<evidence type="ECO:0000313" key="3">
    <source>
        <dbReference type="EMBL" id="VEG26924.1"/>
    </source>
</evidence>